<evidence type="ECO:0000313" key="10">
    <source>
        <dbReference type="Proteomes" id="UP000295649"/>
    </source>
</evidence>
<evidence type="ECO:0000256" key="2">
    <source>
        <dbReference type="ARBA" id="ARBA00004667"/>
    </source>
</evidence>
<comment type="subunit">
    <text evidence="7">Heteromultimer composed of HisG and HisZ subunits.</text>
</comment>
<keyword evidence="10" id="KW-1185">Reference proteome</keyword>
<reference evidence="9 10" key="1">
    <citation type="submission" date="2019-03" db="EMBL/GenBank/DDBJ databases">
        <title>Systems level insights into methane cycling in arid and semi-arid ecosystems.</title>
        <authorList>
            <person name="Kalyuzhnaya M."/>
        </authorList>
    </citation>
    <scope>NUCLEOTIDE SEQUENCE [LARGE SCALE GENOMIC DNA]</scope>
    <source>
        <strain evidence="9 10">S-1</strain>
    </source>
</reference>
<keyword evidence="9" id="KW-0808">Transferase</keyword>
<dbReference type="Proteomes" id="UP000295649">
    <property type="component" value="Unassembled WGS sequence"/>
</dbReference>
<dbReference type="PANTHER" id="PTHR11476">
    <property type="entry name" value="HISTIDYL-TRNA SYNTHETASE"/>
    <property type="match status" value="1"/>
</dbReference>
<dbReference type="EMBL" id="SMCN01000002">
    <property type="protein sequence ID" value="TCV87792.1"/>
    <property type="molecule type" value="Genomic_DNA"/>
</dbReference>
<comment type="caution">
    <text evidence="9">The sequence shown here is derived from an EMBL/GenBank/DDBJ whole genome shotgun (WGS) entry which is preliminary data.</text>
</comment>
<sequence length="417" mass="46265">MYSQTPRHAGRLLCLRQTKMQRKDTWLLPEGISEVLPEQAAHLEKLRRKLLDTFACWGYQLVIPPFVDFLHSLLIGSGHDLDLQTFKLTDQLSGEMLGVRADMTPQVARIDAHHFQHDGPTRLCYAGTVLHTLGDPLEKSRSPMQIGAELYGHAGLESDYEVIQLMLEMLAISGLQNVHLDLGHVGIYRALAEHAGLNSQQEAELFDVLQRKARTELAELLAEFEIDARYKDIFNALPKLNGGRDILDRAKALLTGFAGADQIARALADLSGISDKLRRDYPALTVSFDLAELRGYHYHTGMVFAAFVPALGKEIARGGRYDNIGEVFGRARAATGFSADLKVLAGMFKVDDEAAQVVFAPFAEDADLREAVRDLRAQGVAVIQHLPEQQGGPEHLGCNAILEKHNQQWVVRSISCR</sequence>
<keyword evidence="9" id="KW-0328">Glycosyltransferase</keyword>
<keyword evidence="7" id="KW-0368">Histidine biosynthesis</keyword>
<comment type="similarity">
    <text evidence="3 7">Belongs to the class-II aminoacyl-tRNA synthetase family. HisZ subfamily.</text>
</comment>
<name>A0ABY2CSI5_METMH</name>
<organism evidence="9 10">
    <name type="scientific">Methylomonas methanica</name>
    <dbReference type="NCBI Taxonomy" id="421"/>
    <lineage>
        <taxon>Bacteria</taxon>
        <taxon>Pseudomonadati</taxon>
        <taxon>Pseudomonadota</taxon>
        <taxon>Gammaproteobacteria</taxon>
        <taxon>Methylococcales</taxon>
        <taxon>Methylococcaceae</taxon>
        <taxon>Methylomonas</taxon>
    </lineage>
</organism>
<proteinExistence type="inferred from homology"/>
<dbReference type="InterPro" id="IPR004516">
    <property type="entry name" value="HisRS/HisZ"/>
</dbReference>
<dbReference type="Pfam" id="PF13393">
    <property type="entry name" value="tRNA-synt_His"/>
    <property type="match status" value="1"/>
</dbReference>
<dbReference type="InterPro" id="IPR041715">
    <property type="entry name" value="HisRS-like_core"/>
</dbReference>
<keyword evidence="7" id="KW-0028">Amino-acid biosynthesis</keyword>
<comment type="pathway">
    <text evidence="2 7">Amino-acid biosynthesis; L-histidine biosynthesis; L-histidine from 5-phospho-alpha-D-ribose 1-diphosphate: step 1/9.</text>
</comment>
<dbReference type="PIRSF" id="PIRSF001549">
    <property type="entry name" value="His-tRNA_synth"/>
    <property type="match status" value="1"/>
</dbReference>
<dbReference type="Gene3D" id="3.30.930.10">
    <property type="entry name" value="Bira Bifunctional Protein, Domain 2"/>
    <property type="match status" value="1"/>
</dbReference>
<evidence type="ECO:0000313" key="9">
    <source>
        <dbReference type="EMBL" id="TCV87792.1"/>
    </source>
</evidence>
<evidence type="ECO:0000259" key="8">
    <source>
        <dbReference type="Pfam" id="PF13393"/>
    </source>
</evidence>
<gene>
    <name evidence="7" type="primary">hisZ</name>
    <name evidence="9" type="ORF">EDE11_102297</name>
</gene>
<protein>
    <recommendedName>
        <fullName evidence="4 7">ATP phosphoribosyltransferase regulatory subunit</fullName>
    </recommendedName>
</protein>
<comment type="miscellaneous">
    <text evidence="7">This function is generally fulfilled by the C-terminal part of HisG, which is missing in some bacteria such as this one.</text>
</comment>
<dbReference type="PANTHER" id="PTHR11476:SF7">
    <property type="entry name" value="HISTIDINE--TRNA LIGASE"/>
    <property type="match status" value="1"/>
</dbReference>
<evidence type="ECO:0000256" key="6">
    <source>
        <dbReference type="ARBA" id="ARBA00025246"/>
    </source>
</evidence>
<dbReference type="NCBIfam" id="NF008935">
    <property type="entry name" value="PRK12292.1-1"/>
    <property type="match status" value="1"/>
</dbReference>
<comment type="subcellular location">
    <subcellularLocation>
        <location evidence="1 7">Cytoplasm</location>
    </subcellularLocation>
</comment>
<dbReference type="HAMAP" id="MF_00125">
    <property type="entry name" value="HisZ"/>
    <property type="match status" value="1"/>
</dbReference>
<evidence type="ECO:0000256" key="1">
    <source>
        <dbReference type="ARBA" id="ARBA00004496"/>
    </source>
</evidence>
<feature type="domain" description="Class II Histidinyl-tRNA synthetase (HisRS)-like catalytic core" evidence="8">
    <location>
        <begin position="31"/>
        <end position="343"/>
    </location>
</feature>
<keyword evidence="5 7" id="KW-0963">Cytoplasm</keyword>
<dbReference type="InterPro" id="IPR045864">
    <property type="entry name" value="aa-tRNA-synth_II/BPL/LPL"/>
</dbReference>
<comment type="function">
    <text evidence="6 7">Required for the first step of histidine biosynthesis. May allow the feedback regulation of ATP phosphoribosyltransferase activity by histidine.</text>
</comment>
<dbReference type="InterPro" id="IPR004517">
    <property type="entry name" value="HisZ"/>
</dbReference>
<accession>A0ABY2CSI5</accession>
<evidence type="ECO:0000256" key="3">
    <source>
        <dbReference type="ARBA" id="ARBA00005539"/>
    </source>
</evidence>
<evidence type="ECO:0000256" key="4">
    <source>
        <dbReference type="ARBA" id="ARBA00020397"/>
    </source>
</evidence>
<dbReference type="SUPFAM" id="SSF55681">
    <property type="entry name" value="Class II aaRS and biotin synthetases"/>
    <property type="match status" value="1"/>
</dbReference>
<dbReference type="NCBIfam" id="NF009086">
    <property type="entry name" value="PRK12421.1"/>
    <property type="match status" value="1"/>
</dbReference>
<evidence type="ECO:0000256" key="7">
    <source>
        <dbReference type="HAMAP-Rule" id="MF_00125"/>
    </source>
</evidence>
<dbReference type="GO" id="GO:0016757">
    <property type="term" value="F:glycosyltransferase activity"/>
    <property type="evidence" value="ECO:0007669"/>
    <property type="project" value="UniProtKB-KW"/>
</dbReference>
<dbReference type="NCBIfam" id="TIGR00443">
    <property type="entry name" value="hisZ_biosyn_reg"/>
    <property type="match status" value="1"/>
</dbReference>
<dbReference type="CDD" id="cd00773">
    <property type="entry name" value="HisRS-like_core"/>
    <property type="match status" value="1"/>
</dbReference>
<evidence type="ECO:0000256" key="5">
    <source>
        <dbReference type="ARBA" id="ARBA00022490"/>
    </source>
</evidence>